<dbReference type="Gene3D" id="2.70.70.10">
    <property type="entry name" value="Glucose Permease (Domain IIA)"/>
    <property type="match status" value="1"/>
</dbReference>
<dbReference type="CDD" id="cd12797">
    <property type="entry name" value="M23_peptidase"/>
    <property type="match status" value="1"/>
</dbReference>
<feature type="chain" id="PRO_5031126227" evidence="2">
    <location>
        <begin position="21"/>
        <end position="698"/>
    </location>
</feature>
<proteinExistence type="predicted"/>
<sequence>MAVKCFLLALFAVLSISARAEDLSYFPPGDILPSNTSGIRQRTVTFPDWTFPIKIGTTTGQRAYIGTQLSQYHKLKWANDPRLFAYPHRDNQCEPRQWKLNACPGGKGHQGVDIRATDNRDKFWEVVAVEDGVVSILTRNTTVGIRNGVHTVRYLHMDPASIAAAGIKLNAAVRKGQVLGKVSNVMNGSKSTSIHLHFDAYSGVASAGNFFHVYPSLIAAYRRGWGMDDGIRNGELVPDPVHETRVGAAPAAAKPPAQAPAAEKCAGVAVASPLPSAADMTISSYWLYNCSVLALVADTATGARSLFYYQPTVELADLVASNPVLFSGTVSSGIYAGEAKVYSGSCGTLGYAVSGPVQSIDGQPVITLRGDRPTRNSRCETTGTSADTLTLTYLGTSAPALKLPPITAVAPSQPATGTRTTLSEQSRNFLAITFYPAADGSPPRLLPYFSNFPGLSPEEGPRDSRNGVIPRLKTDEAGVAISWVWLRKRALYTDGLALTPRQVAHSMAGVEPSMCDTADINPTAAALRNFGVATAVDACARVAAYLRGYIGFANGRNFASDYFGRNVGIDETLNLAVEADAFNWMRTMYSHESGKAAVVDAATFGRGIRFGEDYIAAYYDNRPDALHPLAYYSDPCNFGQPNCGTSSVEPQQPIAASSPVAANSGPAGTASSPETLESLTRAVRDLEARLARLEARPR</sequence>
<organism evidence="4 5">
    <name type="scientific">Plantimonas leprariae</name>
    <dbReference type="NCBI Taxonomy" id="2615207"/>
    <lineage>
        <taxon>Bacteria</taxon>
        <taxon>Pseudomonadati</taxon>
        <taxon>Pseudomonadota</taxon>
        <taxon>Alphaproteobacteria</taxon>
        <taxon>Hyphomicrobiales</taxon>
        <taxon>Aurantimonadaceae</taxon>
        <taxon>Plantimonas</taxon>
    </lineage>
</organism>
<accession>A0A7V7PRF4</accession>
<evidence type="ECO:0000313" key="5">
    <source>
        <dbReference type="Proteomes" id="UP000432089"/>
    </source>
</evidence>
<dbReference type="SUPFAM" id="SSF51261">
    <property type="entry name" value="Duplicated hybrid motif"/>
    <property type="match status" value="1"/>
</dbReference>
<evidence type="ECO:0000256" key="1">
    <source>
        <dbReference type="SAM" id="MobiDB-lite"/>
    </source>
</evidence>
<dbReference type="InterPro" id="IPR016047">
    <property type="entry name" value="M23ase_b-sheet_dom"/>
</dbReference>
<dbReference type="AlphaFoldDB" id="A0A7V7PRF4"/>
<evidence type="ECO:0000256" key="2">
    <source>
        <dbReference type="SAM" id="SignalP"/>
    </source>
</evidence>
<protein>
    <submittedName>
        <fullName evidence="4">M23 family metallopeptidase</fullName>
    </submittedName>
</protein>
<evidence type="ECO:0000313" key="4">
    <source>
        <dbReference type="EMBL" id="KAB0681349.1"/>
    </source>
</evidence>
<keyword evidence="2" id="KW-0732">Signal</keyword>
<dbReference type="InterPro" id="IPR011055">
    <property type="entry name" value="Dup_hybrid_motif"/>
</dbReference>
<gene>
    <name evidence="4" type="ORF">F6X38_05540</name>
</gene>
<dbReference type="Pfam" id="PF01551">
    <property type="entry name" value="Peptidase_M23"/>
    <property type="match status" value="1"/>
</dbReference>
<dbReference type="Proteomes" id="UP000432089">
    <property type="component" value="Unassembled WGS sequence"/>
</dbReference>
<comment type="caution">
    <text evidence="4">The sequence shown here is derived from an EMBL/GenBank/DDBJ whole genome shotgun (WGS) entry which is preliminary data.</text>
</comment>
<evidence type="ECO:0000259" key="3">
    <source>
        <dbReference type="Pfam" id="PF01551"/>
    </source>
</evidence>
<reference evidence="4 5" key="1">
    <citation type="submission" date="2019-09" db="EMBL/GenBank/DDBJ databases">
        <title>YIM 132180 draft genome.</title>
        <authorList>
            <person name="Zhang K."/>
        </authorList>
    </citation>
    <scope>NUCLEOTIDE SEQUENCE [LARGE SCALE GENOMIC DNA]</scope>
    <source>
        <strain evidence="4 5">YIM 132180</strain>
    </source>
</reference>
<feature type="domain" description="M23ase beta-sheet core" evidence="3">
    <location>
        <begin position="108"/>
        <end position="201"/>
    </location>
</feature>
<name>A0A7V7PRF4_9HYPH</name>
<keyword evidence="5" id="KW-1185">Reference proteome</keyword>
<dbReference type="EMBL" id="VZDO01000003">
    <property type="protein sequence ID" value="KAB0681349.1"/>
    <property type="molecule type" value="Genomic_DNA"/>
</dbReference>
<feature type="region of interest" description="Disordered" evidence="1">
    <location>
        <begin position="643"/>
        <end position="677"/>
    </location>
</feature>
<feature type="signal peptide" evidence="2">
    <location>
        <begin position="1"/>
        <end position="20"/>
    </location>
</feature>